<proteinExistence type="predicted"/>
<keyword evidence="2" id="KW-1185">Reference proteome</keyword>
<dbReference type="EnsemblMetazoa" id="GAUT041472-RA">
    <property type="protein sequence ID" value="GAUT041472-PA"/>
    <property type="gene ID" value="GAUT041472"/>
</dbReference>
<evidence type="ECO:0000313" key="2">
    <source>
        <dbReference type="Proteomes" id="UP000078200"/>
    </source>
</evidence>
<name>A0A1A9VM95_GLOAU</name>
<evidence type="ECO:0000313" key="1">
    <source>
        <dbReference type="EnsemblMetazoa" id="GAUT041472-PA"/>
    </source>
</evidence>
<protein>
    <submittedName>
        <fullName evidence="1">Uncharacterized protein</fullName>
    </submittedName>
</protein>
<accession>A0A1A9VM95</accession>
<dbReference type="Proteomes" id="UP000078200">
    <property type="component" value="Unassembled WGS sequence"/>
</dbReference>
<organism evidence="1 2">
    <name type="scientific">Glossina austeni</name>
    <name type="common">Savannah tsetse fly</name>
    <dbReference type="NCBI Taxonomy" id="7395"/>
    <lineage>
        <taxon>Eukaryota</taxon>
        <taxon>Metazoa</taxon>
        <taxon>Ecdysozoa</taxon>
        <taxon>Arthropoda</taxon>
        <taxon>Hexapoda</taxon>
        <taxon>Insecta</taxon>
        <taxon>Pterygota</taxon>
        <taxon>Neoptera</taxon>
        <taxon>Endopterygota</taxon>
        <taxon>Diptera</taxon>
        <taxon>Brachycera</taxon>
        <taxon>Muscomorpha</taxon>
        <taxon>Hippoboscoidea</taxon>
        <taxon>Glossinidae</taxon>
        <taxon>Glossina</taxon>
    </lineage>
</organism>
<sequence length="104" mass="11194">MPYGCAEVPPAAWVLGILNGGGVPEWKFCFSLSILTLLTGLELLSVLAKRPSVIAEYATEPKLSRPAPKLVATCKVQSILQLTTFHVTILFKGKLLPNVASNNM</sequence>
<reference evidence="1" key="1">
    <citation type="submission" date="2020-05" db="UniProtKB">
        <authorList>
            <consortium name="EnsemblMetazoa"/>
        </authorList>
    </citation>
    <scope>IDENTIFICATION</scope>
    <source>
        <strain evidence="1">TTRI</strain>
    </source>
</reference>
<dbReference type="VEuPathDB" id="VectorBase:GAUT041472"/>
<dbReference type="AlphaFoldDB" id="A0A1A9VM95"/>